<dbReference type="AlphaFoldDB" id="A0A0F9E8L4"/>
<accession>A0A0F9E8L4</accession>
<evidence type="ECO:0000256" key="1">
    <source>
        <dbReference type="SAM" id="Phobius"/>
    </source>
</evidence>
<gene>
    <name evidence="2" type="ORF">LCGC14_2183630</name>
</gene>
<sequence>MANKNILVVFLIAFLGISLIVTIPIFTLSSQLSTYDVMDETDDSFIYAPSNSSPIEKLNIYAERGDVEIKYVSPLVNYFAKIIVIIAMSGEGIAGKSYLDYFSVDWENTSTITTFSMELKSELEQMEVLSLIKNIIIIAYLRADIVFDITVTVIEGNIDLNVPFGVIINNIKLNINTGNIFYDFNYCIIEGNITGIVNEGNIGLKTYNAKYTQKSNWNFTLDAGDLTINISQNRDLGANISGTAKINEGNVLVLYEDNSPNIGARFEIPFGNHTDIDFPQCLYYPGATGWCSNVVGFHYNDPGLDLDLGTVILTSLDLLENRVKNYYDLRFEIFQGSFTMDLTNIN</sequence>
<dbReference type="EMBL" id="LAZR01028441">
    <property type="protein sequence ID" value="KKL62596.1"/>
    <property type="molecule type" value="Genomic_DNA"/>
</dbReference>
<name>A0A0F9E8L4_9ZZZZ</name>
<evidence type="ECO:0000313" key="2">
    <source>
        <dbReference type="EMBL" id="KKL62596.1"/>
    </source>
</evidence>
<protein>
    <recommendedName>
        <fullName evidence="3">Adhesin domain-containing protein</fullName>
    </recommendedName>
</protein>
<keyword evidence="1" id="KW-1133">Transmembrane helix</keyword>
<reference evidence="2" key="1">
    <citation type="journal article" date="2015" name="Nature">
        <title>Complex archaea that bridge the gap between prokaryotes and eukaryotes.</title>
        <authorList>
            <person name="Spang A."/>
            <person name="Saw J.H."/>
            <person name="Jorgensen S.L."/>
            <person name="Zaremba-Niedzwiedzka K."/>
            <person name="Martijn J."/>
            <person name="Lind A.E."/>
            <person name="van Eijk R."/>
            <person name="Schleper C."/>
            <person name="Guy L."/>
            <person name="Ettema T.J."/>
        </authorList>
    </citation>
    <scope>NUCLEOTIDE SEQUENCE</scope>
</reference>
<evidence type="ECO:0008006" key="3">
    <source>
        <dbReference type="Google" id="ProtNLM"/>
    </source>
</evidence>
<comment type="caution">
    <text evidence="2">The sequence shown here is derived from an EMBL/GenBank/DDBJ whole genome shotgun (WGS) entry which is preliminary data.</text>
</comment>
<proteinExistence type="predicted"/>
<organism evidence="2">
    <name type="scientific">marine sediment metagenome</name>
    <dbReference type="NCBI Taxonomy" id="412755"/>
    <lineage>
        <taxon>unclassified sequences</taxon>
        <taxon>metagenomes</taxon>
        <taxon>ecological metagenomes</taxon>
    </lineage>
</organism>
<feature type="transmembrane region" description="Helical" evidence="1">
    <location>
        <begin position="6"/>
        <end position="28"/>
    </location>
</feature>
<keyword evidence="1" id="KW-0812">Transmembrane</keyword>
<keyword evidence="1" id="KW-0472">Membrane</keyword>